<dbReference type="PANTHER" id="PTHR33964">
    <property type="entry name" value="RE45066P-RELATED"/>
    <property type="match status" value="1"/>
</dbReference>
<proteinExistence type="predicted"/>
<keyword evidence="1" id="KW-1185">Reference proteome</keyword>
<name>A0A6P6YDY1_DERPT</name>
<dbReference type="Proteomes" id="UP000515146">
    <property type="component" value="Unplaced"/>
</dbReference>
<dbReference type="InParanoid" id="A0A6P6YDY1"/>
<dbReference type="RefSeq" id="XP_027202944.1">
    <property type="nucleotide sequence ID" value="XM_027347143.1"/>
</dbReference>
<dbReference type="KEGG" id="dpte:113796855"/>
<dbReference type="GeneID" id="113796855"/>
<dbReference type="OMA" id="ITINDMM"/>
<reference evidence="2" key="1">
    <citation type="submission" date="2025-08" db="UniProtKB">
        <authorList>
            <consortium name="RefSeq"/>
        </authorList>
    </citation>
    <scope>IDENTIFICATION</scope>
    <source>
        <strain evidence="2">Airmid</strain>
    </source>
</reference>
<dbReference type="AlphaFoldDB" id="A0A6P6YDY1"/>
<accession>A0A6P6YDY1</accession>
<dbReference type="FunCoup" id="A0A6P6YDY1">
    <property type="interactions" value="2"/>
</dbReference>
<evidence type="ECO:0000313" key="1">
    <source>
        <dbReference type="Proteomes" id="UP000515146"/>
    </source>
</evidence>
<dbReference type="PANTHER" id="PTHR33964:SF1">
    <property type="entry name" value="RE45066P"/>
    <property type="match status" value="1"/>
</dbReference>
<organism evidence="1 2">
    <name type="scientific">Dermatophagoides pteronyssinus</name>
    <name type="common">European house dust mite</name>
    <dbReference type="NCBI Taxonomy" id="6956"/>
    <lineage>
        <taxon>Eukaryota</taxon>
        <taxon>Metazoa</taxon>
        <taxon>Ecdysozoa</taxon>
        <taxon>Arthropoda</taxon>
        <taxon>Chelicerata</taxon>
        <taxon>Arachnida</taxon>
        <taxon>Acari</taxon>
        <taxon>Acariformes</taxon>
        <taxon>Sarcoptiformes</taxon>
        <taxon>Astigmata</taxon>
        <taxon>Psoroptidia</taxon>
        <taxon>Analgoidea</taxon>
        <taxon>Pyroglyphidae</taxon>
        <taxon>Dermatophagoidinae</taxon>
        <taxon>Dermatophagoides</taxon>
    </lineage>
</organism>
<sequence>MIWVMFEMAQSLWSSLDFNHHCWLIVLIIITINDMMVNARHLSSSISTPIDQHDQTMQECTLENFQQCISGLWSSSGGNNGDLAFPTTAQQLQLTCTDLKKRVGCLDRHSERCFTNEMMQVFGHIVTNAKQFVHDLCDDRKVQAEYLIHAKCFRNISLDEHKCAHEYRDAIELPPLSLQNPHQQQRREIQMKEIIMRRSCCALQELVLCKRRHVREQCGQSASIFMRDHLPRITNPVLEQHCQAYTYGPGTCDEALYGIRGRMIDMSNDDHQHDNHQDHQNTFRINPSESTGNTIILQRHLKLKQQNQMMKTTQSNLESSSGTMMANWNWLEYNLFITLIVLILIDHLN</sequence>
<evidence type="ECO:0000313" key="2">
    <source>
        <dbReference type="RefSeq" id="XP_027202944.1"/>
    </source>
</evidence>
<dbReference type="OrthoDB" id="10051804at2759"/>
<protein>
    <submittedName>
        <fullName evidence="2">Uncharacterized protein LOC113796855</fullName>
    </submittedName>
</protein>
<gene>
    <name evidence="2" type="primary">LOC113796855</name>
</gene>